<feature type="site" description="Important for substrate specificity" evidence="5">
    <location>
        <position position="70"/>
    </location>
</feature>
<comment type="cofactor">
    <cofactor evidence="5">
        <name>a divalent metal cation</name>
        <dbReference type="ChEBI" id="CHEBI:60240"/>
    </cofactor>
</comment>
<dbReference type="PANTHER" id="PTHR11061:SF30">
    <property type="entry name" value="TRNA (URACIL(54)-C(5))-METHYLTRANSFERASE"/>
    <property type="match status" value="1"/>
</dbReference>
<comment type="similarity">
    <text evidence="6">Belongs to the class I-like SAM-binding methyltransferase superfamily. RNA M5U methyltransferase family.</text>
</comment>
<dbReference type="Pfam" id="PF02545">
    <property type="entry name" value="Maf"/>
    <property type="match status" value="1"/>
</dbReference>
<dbReference type="PANTHER" id="PTHR11061">
    <property type="entry name" value="RNA M5U METHYLTRANSFERASE"/>
    <property type="match status" value="1"/>
</dbReference>
<protein>
    <recommendedName>
        <fullName evidence="5">dTTP/UTP pyrophosphatase</fullName>
        <shortName evidence="5">dTTPase/UTPase</shortName>
        <ecNumber evidence="5">3.6.1.9</ecNumber>
    </recommendedName>
    <alternativeName>
        <fullName evidence="5">Nucleoside triphosphate pyrophosphatase</fullName>
    </alternativeName>
    <alternativeName>
        <fullName evidence="5">Nucleotide pyrophosphatase</fullName>
        <shortName evidence="5">Nucleotide PPase</shortName>
    </alternativeName>
</protein>
<dbReference type="PROSITE" id="PS01230">
    <property type="entry name" value="TRMA_1"/>
    <property type="match status" value="1"/>
</dbReference>
<feature type="domain" description="TRAM" evidence="8">
    <location>
        <begin position="180"/>
        <end position="242"/>
    </location>
</feature>
<comment type="similarity">
    <text evidence="5">Belongs to the Maf family. YhdE subfamily.</text>
</comment>
<dbReference type="HAMAP" id="MF_00528">
    <property type="entry name" value="Maf"/>
    <property type="match status" value="1"/>
</dbReference>
<dbReference type="PROSITE" id="PS50926">
    <property type="entry name" value="TRAM"/>
    <property type="match status" value="1"/>
</dbReference>
<dbReference type="CDD" id="cd00555">
    <property type="entry name" value="Maf"/>
    <property type="match status" value="1"/>
</dbReference>
<comment type="subcellular location">
    <subcellularLocation>
        <location evidence="5">Cytoplasm</location>
    </subcellularLocation>
</comment>
<evidence type="ECO:0000313" key="9">
    <source>
        <dbReference type="EMBL" id="OQB72884.1"/>
    </source>
</evidence>
<sequence>MRVILASKSERRNHLLKKIIPEFETIAPEIEETFKGNSPEAIAVLNARKKAMDVGKKAGDTNCIIISADTIVVVGNKILGKPVDKETARKYLTLLSGTRHRVITGICIFNPFDNRILSDFDVTSVSFNTLTEQQIEEFLNKGTFYDKAGGYAIQEINDEFIKEIQGSYDNVVGLPVEKLKQMIEQFNKLQVIEIYDITLPDGYGVGKYDGKVVFVDNAVPGDKSWIKIIKNKNSYSYAMNCGIINKSGLRVEPVCPHFGTCGGCLLQNIDYGAQVEIKKKYLIETLTRIGKIKEKIDISKIIPSVDSFFYRNKMEFAFGIDNDIPVLGLRERQSPLRKYRGLVHAVDRCFIFSDCIKEIFPVFLRYVSDNNLEPYNPFSKNGFVRHLVIRETKQTNQIMVIFVTRSGTLPGISKLTEEISSIKNIKSFWWVENNQISDAVVFEKKHLIYGSPYIEEKISDFRFRIYPETFFQPNSKTAEKMYSLLKNMIDARSIKSALGLFCGSGPIEIFLSQKAEKIIGIDNNKANISTAKENCEVNNIKNCFFHCQTSEKFLSLLSQNKDTFDLLVVDPPRGGLTEKSIKHILQINPREMLYVSCNPSTLARDLSILTENGYTVKIVVPVDMFPHTSHVETCCLLKSSR</sequence>
<feature type="active site" description="Nucleophile" evidence="6">
    <location>
        <position position="597"/>
    </location>
</feature>
<dbReference type="Gene3D" id="2.40.50.140">
    <property type="entry name" value="Nucleic acid-binding proteins"/>
    <property type="match status" value="1"/>
</dbReference>
<dbReference type="InterPro" id="IPR003697">
    <property type="entry name" value="Maf-like"/>
</dbReference>
<dbReference type="InterPro" id="IPR029063">
    <property type="entry name" value="SAM-dependent_MTases_sf"/>
</dbReference>
<comment type="catalytic activity">
    <reaction evidence="5">
        <text>UTP + H2O = UMP + diphosphate + H(+)</text>
        <dbReference type="Rhea" id="RHEA:29395"/>
        <dbReference type="ChEBI" id="CHEBI:15377"/>
        <dbReference type="ChEBI" id="CHEBI:15378"/>
        <dbReference type="ChEBI" id="CHEBI:33019"/>
        <dbReference type="ChEBI" id="CHEBI:46398"/>
        <dbReference type="ChEBI" id="CHEBI:57865"/>
        <dbReference type="EC" id="3.6.1.9"/>
    </reaction>
</comment>
<feature type="active site" description="Proton acceptor" evidence="5">
    <location>
        <position position="69"/>
    </location>
</feature>
<dbReference type="EMBL" id="MWDQ01000108">
    <property type="protein sequence ID" value="OQB72884.1"/>
    <property type="molecule type" value="Genomic_DNA"/>
</dbReference>
<keyword evidence="3 6" id="KW-0949">S-adenosyl-L-methionine</keyword>
<comment type="caution">
    <text evidence="9">The sequence shown here is derived from an EMBL/GenBank/DDBJ whole genome shotgun (WGS) entry which is preliminary data.</text>
</comment>
<dbReference type="InterPro" id="IPR029001">
    <property type="entry name" value="ITPase-like_fam"/>
</dbReference>
<gene>
    <name evidence="9" type="primary">rlmCD</name>
    <name evidence="9" type="ORF">BWX89_01167</name>
</gene>
<keyword evidence="4 5" id="KW-0378">Hydrolase</keyword>
<dbReference type="SUPFAM" id="SSF52972">
    <property type="entry name" value="ITPase-like"/>
    <property type="match status" value="1"/>
</dbReference>
<evidence type="ECO:0000256" key="1">
    <source>
        <dbReference type="ARBA" id="ARBA00022603"/>
    </source>
</evidence>
<dbReference type="GO" id="GO:0009117">
    <property type="term" value="P:nucleotide metabolic process"/>
    <property type="evidence" value="ECO:0007669"/>
    <property type="project" value="UniProtKB-KW"/>
</dbReference>
<dbReference type="GO" id="GO:0036218">
    <property type="term" value="F:dTTP diphosphatase activity"/>
    <property type="evidence" value="ECO:0007669"/>
    <property type="project" value="RHEA"/>
</dbReference>
<dbReference type="GO" id="GO:0008173">
    <property type="term" value="F:RNA methyltransferase activity"/>
    <property type="evidence" value="ECO:0007669"/>
    <property type="project" value="InterPro"/>
</dbReference>
<comment type="caution">
    <text evidence="5">Lacks conserved residue(s) required for the propagation of feature annotation.</text>
</comment>
<dbReference type="InterPro" id="IPR010280">
    <property type="entry name" value="U5_MeTrfase_fam"/>
</dbReference>
<feature type="binding site" evidence="6">
    <location>
        <position position="570"/>
    </location>
    <ligand>
        <name>S-adenosyl-L-methionine</name>
        <dbReference type="ChEBI" id="CHEBI:59789"/>
    </ligand>
</feature>
<evidence type="ECO:0000256" key="5">
    <source>
        <dbReference type="HAMAP-Rule" id="MF_00528"/>
    </source>
</evidence>
<proteinExistence type="inferred from homology"/>
<keyword evidence="5" id="KW-0546">Nucleotide metabolism</keyword>
<evidence type="ECO:0000256" key="2">
    <source>
        <dbReference type="ARBA" id="ARBA00022679"/>
    </source>
</evidence>
<accession>A0A1V6C7Q5</accession>
<dbReference type="GO" id="GO:0032259">
    <property type="term" value="P:methylation"/>
    <property type="evidence" value="ECO:0007669"/>
    <property type="project" value="UniProtKB-KW"/>
</dbReference>
<dbReference type="PROSITE" id="PS01231">
    <property type="entry name" value="TRMA_2"/>
    <property type="match status" value="1"/>
</dbReference>
<dbReference type="Gene3D" id="3.90.950.10">
    <property type="match status" value="1"/>
</dbReference>
<dbReference type="Gene3D" id="2.40.50.1070">
    <property type="match status" value="1"/>
</dbReference>
<dbReference type="GO" id="GO:0008757">
    <property type="term" value="F:S-adenosylmethionine-dependent methyltransferase activity"/>
    <property type="evidence" value="ECO:0007669"/>
    <property type="project" value="UniProtKB-ARBA"/>
</dbReference>
<dbReference type="InterPro" id="IPR002792">
    <property type="entry name" value="TRAM_dom"/>
</dbReference>
<dbReference type="GO" id="GO:0006396">
    <property type="term" value="P:RNA processing"/>
    <property type="evidence" value="ECO:0007669"/>
    <property type="project" value="InterPro"/>
</dbReference>
<dbReference type="InterPro" id="IPR030391">
    <property type="entry name" value="MeTrfase_TrmA_CS"/>
</dbReference>
<feature type="binding site" evidence="6">
    <location>
        <position position="501"/>
    </location>
    <ligand>
        <name>S-adenosyl-L-methionine</name>
        <dbReference type="ChEBI" id="CHEBI:59789"/>
    </ligand>
</feature>
<dbReference type="SUPFAM" id="SSF50249">
    <property type="entry name" value="Nucleic acid-binding proteins"/>
    <property type="match status" value="1"/>
</dbReference>
<feature type="binding site" evidence="6">
    <location>
        <position position="522"/>
    </location>
    <ligand>
        <name>S-adenosyl-L-methionine</name>
        <dbReference type="ChEBI" id="CHEBI:59789"/>
    </ligand>
</feature>
<dbReference type="InterPro" id="IPR030390">
    <property type="entry name" value="MeTrfase_TrmA_AS"/>
</dbReference>
<feature type="site" description="Important for substrate specificity" evidence="5">
    <location>
        <position position="11"/>
    </location>
</feature>
<dbReference type="Gene3D" id="3.40.50.150">
    <property type="entry name" value="Vaccinia Virus protein VP39"/>
    <property type="match status" value="1"/>
</dbReference>
<keyword evidence="2 6" id="KW-0808">Transferase</keyword>
<reference evidence="9" key="1">
    <citation type="submission" date="2017-02" db="EMBL/GenBank/DDBJ databases">
        <title>Delving into the versatile metabolic prowess of the omnipresent phylum Bacteroidetes.</title>
        <authorList>
            <person name="Nobu M.K."/>
            <person name="Mei R."/>
            <person name="Narihiro T."/>
            <person name="Kuroda K."/>
            <person name="Liu W.-T."/>
        </authorList>
    </citation>
    <scope>NUCLEOTIDE SEQUENCE</scope>
    <source>
        <strain evidence="9">ADurb.Bin131</strain>
    </source>
</reference>
<feature type="site" description="Important for substrate specificity" evidence="5">
    <location>
        <position position="154"/>
    </location>
</feature>
<feature type="active site" evidence="7">
    <location>
        <position position="597"/>
    </location>
</feature>
<name>A0A1V6C7Q5_UNCT6</name>
<dbReference type="Proteomes" id="UP000485562">
    <property type="component" value="Unassembled WGS sequence"/>
</dbReference>
<evidence type="ECO:0000259" key="8">
    <source>
        <dbReference type="PROSITE" id="PS50926"/>
    </source>
</evidence>
<feature type="binding site" evidence="6">
    <location>
        <position position="472"/>
    </location>
    <ligand>
        <name>S-adenosyl-L-methionine</name>
        <dbReference type="ChEBI" id="CHEBI:59789"/>
    </ligand>
</feature>
<dbReference type="Pfam" id="PF05958">
    <property type="entry name" value="tRNA_U5-meth_tr"/>
    <property type="match status" value="1"/>
</dbReference>
<evidence type="ECO:0000256" key="3">
    <source>
        <dbReference type="ARBA" id="ARBA00022691"/>
    </source>
</evidence>
<dbReference type="NCBIfam" id="TIGR00479">
    <property type="entry name" value="rumA"/>
    <property type="match status" value="1"/>
</dbReference>
<dbReference type="GO" id="GO:0036221">
    <property type="term" value="F:UTP diphosphatase activity"/>
    <property type="evidence" value="ECO:0007669"/>
    <property type="project" value="RHEA"/>
</dbReference>
<keyword evidence="5" id="KW-0963">Cytoplasm</keyword>
<dbReference type="GO" id="GO:0009451">
    <property type="term" value="P:RNA modification"/>
    <property type="evidence" value="ECO:0007669"/>
    <property type="project" value="UniProtKB-ARBA"/>
</dbReference>
<comment type="catalytic activity">
    <reaction evidence="5">
        <text>dTTP + H2O = dTMP + diphosphate + H(+)</text>
        <dbReference type="Rhea" id="RHEA:28534"/>
        <dbReference type="ChEBI" id="CHEBI:15377"/>
        <dbReference type="ChEBI" id="CHEBI:15378"/>
        <dbReference type="ChEBI" id="CHEBI:33019"/>
        <dbReference type="ChEBI" id="CHEBI:37568"/>
        <dbReference type="ChEBI" id="CHEBI:63528"/>
        <dbReference type="EC" id="3.6.1.9"/>
    </reaction>
</comment>
<dbReference type="PROSITE" id="PS51687">
    <property type="entry name" value="SAM_MT_RNA_M5U"/>
    <property type="match status" value="1"/>
</dbReference>
<keyword evidence="1 6" id="KW-0489">Methyltransferase</keyword>
<dbReference type="InterPro" id="IPR012340">
    <property type="entry name" value="NA-bd_OB-fold"/>
</dbReference>
<dbReference type="EC" id="3.6.1.9" evidence="5"/>
<dbReference type="GO" id="GO:0005737">
    <property type="term" value="C:cytoplasm"/>
    <property type="evidence" value="ECO:0007669"/>
    <property type="project" value="UniProtKB-SubCell"/>
</dbReference>
<dbReference type="AlphaFoldDB" id="A0A1V6C7Q5"/>
<evidence type="ECO:0000256" key="6">
    <source>
        <dbReference type="PROSITE-ProRule" id="PRU01024"/>
    </source>
</evidence>
<evidence type="ECO:0000256" key="4">
    <source>
        <dbReference type="ARBA" id="ARBA00022801"/>
    </source>
</evidence>
<evidence type="ECO:0000256" key="7">
    <source>
        <dbReference type="PROSITE-ProRule" id="PRU10015"/>
    </source>
</evidence>
<dbReference type="NCBIfam" id="TIGR00172">
    <property type="entry name" value="maf"/>
    <property type="match status" value="1"/>
</dbReference>
<comment type="function">
    <text evidence="5">Nucleoside triphosphate pyrophosphatase that hydrolyzes dTTP and UTP. May have a dual role in cell division arrest and in preventing the incorporation of modified nucleotides into cellular nucleic acids.</text>
</comment>
<dbReference type="SUPFAM" id="SSF53335">
    <property type="entry name" value="S-adenosyl-L-methionine-dependent methyltransferases"/>
    <property type="match status" value="1"/>
</dbReference>
<organism evidence="9">
    <name type="scientific">candidate division TA06 bacterium ADurb.Bin131</name>
    <dbReference type="NCBI Taxonomy" id="1852827"/>
    <lineage>
        <taxon>Bacteria</taxon>
        <taxon>Bacteria division TA06</taxon>
    </lineage>
</organism>